<dbReference type="EMBL" id="GL870970">
    <property type="protein sequence ID" value="EGC38767.1"/>
    <property type="molecule type" value="Genomic_DNA"/>
</dbReference>
<dbReference type="VEuPathDB" id="AmoebaDB:DICPUDRAFT_148566"/>
<protein>
    <recommendedName>
        <fullName evidence="5">deoxyhypusine synthase</fullName>
        <ecNumber evidence="5">2.5.1.46</ecNumber>
    </recommendedName>
</protein>
<dbReference type="OMA" id="VSWGKIA"/>
<dbReference type="GO" id="GO:0034038">
    <property type="term" value="F:deoxyhypusine synthase activity"/>
    <property type="evidence" value="ECO:0000318"/>
    <property type="project" value="GO_Central"/>
</dbReference>
<dbReference type="InParanoid" id="F0ZBG2"/>
<keyword evidence="6" id="KW-0808">Transferase</keyword>
<evidence type="ECO:0000256" key="2">
    <source>
        <dbReference type="ARBA" id="ARBA00001911"/>
    </source>
</evidence>
<dbReference type="eggNOG" id="KOG2924">
    <property type="taxonomic scope" value="Eukaryota"/>
</dbReference>
<dbReference type="InterPro" id="IPR036982">
    <property type="entry name" value="Deoxyhypusine_synthase_sf"/>
</dbReference>
<evidence type="ECO:0000256" key="3">
    <source>
        <dbReference type="ARBA" id="ARBA00005041"/>
    </source>
</evidence>
<evidence type="ECO:0000256" key="5">
    <source>
        <dbReference type="ARBA" id="ARBA00012683"/>
    </source>
</evidence>
<dbReference type="InterPro" id="IPR029035">
    <property type="entry name" value="DHS-like_NAD/FAD-binding_dom"/>
</dbReference>
<dbReference type="InterPro" id="IPR002773">
    <property type="entry name" value="Deoxyhypusine_synthase"/>
</dbReference>
<name>F0ZBG2_DICPU</name>
<dbReference type="Pfam" id="PF01916">
    <property type="entry name" value="DS"/>
    <property type="match status" value="1"/>
</dbReference>
<organism evidence="9 10">
    <name type="scientific">Dictyostelium purpureum</name>
    <name type="common">Slime mold</name>
    <dbReference type="NCBI Taxonomy" id="5786"/>
    <lineage>
        <taxon>Eukaryota</taxon>
        <taxon>Amoebozoa</taxon>
        <taxon>Evosea</taxon>
        <taxon>Eumycetozoa</taxon>
        <taxon>Dictyostelia</taxon>
        <taxon>Dictyosteliales</taxon>
        <taxon>Dictyosteliaceae</taxon>
        <taxon>Dictyostelium</taxon>
    </lineage>
</organism>
<dbReference type="OrthoDB" id="294378at2759"/>
<proteinExistence type="inferred from homology"/>
<comment type="similarity">
    <text evidence="4">Belongs to the deoxyhypusine synthase family.</text>
</comment>
<evidence type="ECO:0000256" key="4">
    <source>
        <dbReference type="ARBA" id="ARBA00009892"/>
    </source>
</evidence>
<reference evidence="10" key="1">
    <citation type="journal article" date="2011" name="Genome Biol.">
        <title>Comparative genomics of the social amoebae Dictyostelium discoideum and Dictyostelium purpureum.</title>
        <authorList>
            <consortium name="US DOE Joint Genome Institute (JGI-PGF)"/>
            <person name="Sucgang R."/>
            <person name="Kuo A."/>
            <person name="Tian X."/>
            <person name="Salerno W."/>
            <person name="Parikh A."/>
            <person name="Feasley C.L."/>
            <person name="Dalin E."/>
            <person name="Tu H."/>
            <person name="Huang E."/>
            <person name="Barry K."/>
            <person name="Lindquist E."/>
            <person name="Shapiro H."/>
            <person name="Bruce D."/>
            <person name="Schmutz J."/>
            <person name="Salamov A."/>
            <person name="Fey P."/>
            <person name="Gaudet P."/>
            <person name="Anjard C."/>
            <person name="Babu M.M."/>
            <person name="Basu S."/>
            <person name="Bushmanova Y."/>
            <person name="van der Wel H."/>
            <person name="Katoh-Kurasawa M."/>
            <person name="Dinh C."/>
            <person name="Coutinho P.M."/>
            <person name="Saito T."/>
            <person name="Elias M."/>
            <person name="Schaap P."/>
            <person name="Kay R.R."/>
            <person name="Henrissat B."/>
            <person name="Eichinger L."/>
            <person name="Rivero F."/>
            <person name="Putnam N.H."/>
            <person name="West C.M."/>
            <person name="Loomis W.F."/>
            <person name="Chisholm R.L."/>
            <person name="Shaulsky G."/>
            <person name="Strassmann J.E."/>
            <person name="Queller D.C."/>
            <person name="Kuspa A."/>
            <person name="Grigoriev I.V."/>
        </authorList>
    </citation>
    <scope>NUCLEOTIDE SEQUENCE [LARGE SCALE GENOMIC DNA]</scope>
    <source>
        <strain evidence="10">QSDP1</strain>
    </source>
</reference>
<comment type="pathway">
    <text evidence="3">Protein modification; eIF5A hypusination.</text>
</comment>
<evidence type="ECO:0000313" key="9">
    <source>
        <dbReference type="EMBL" id="EGC38767.1"/>
    </source>
</evidence>
<dbReference type="KEGG" id="dpp:DICPUDRAFT_148566"/>
<evidence type="ECO:0000256" key="1">
    <source>
        <dbReference type="ARBA" id="ARBA00000952"/>
    </source>
</evidence>
<dbReference type="Proteomes" id="UP000001064">
    <property type="component" value="Unassembled WGS sequence"/>
</dbReference>
<dbReference type="RefSeq" id="XP_003284758.1">
    <property type="nucleotide sequence ID" value="XM_003284710.1"/>
</dbReference>
<dbReference type="NCBIfam" id="TIGR00321">
    <property type="entry name" value="dhys"/>
    <property type="match status" value="1"/>
</dbReference>
<accession>F0ZBG2</accession>
<comment type="catalytic activity">
    <reaction evidence="1">
        <text>[eIF5A protein]-L-lysine + spermidine = [eIF5A protein]-deoxyhypusine + propane-1,3-diamine</text>
        <dbReference type="Rhea" id="RHEA:33299"/>
        <dbReference type="Rhea" id="RHEA-COMP:10143"/>
        <dbReference type="Rhea" id="RHEA-COMP:10144"/>
        <dbReference type="ChEBI" id="CHEBI:29969"/>
        <dbReference type="ChEBI" id="CHEBI:57484"/>
        <dbReference type="ChEBI" id="CHEBI:57834"/>
        <dbReference type="ChEBI" id="CHEBI:82657"/>
        <dbReference type="EC" id="2.5.1.46"/>
    </reaction>
</comment>
<keyword evidence="10" id="KW-1185">Reference proteome</keyword>
<evidence type="ECO:0000313" key="10">
    <source>
        <dbReference type="Proteomes" id="UP000001064"/>
    </source>
</evidence>
<sequence length="380" mass="42659">MIENNITGFNEDKSKNDAKEILLGVIPDKSNLKESDIVKGYDFNKGLDYGKLFESYKNTGFQASAVGNAIDEINKMIQWRLSDEPLAEGEEDDGLRGQARCKIFLGYTSNMASSGIRDIIKYLVQHSMVDVIVSTAGGIEEDFIKCFAPTYMGEFELDGHDLRKKGLNRIGNLVMPNDNYCQFESWIMPIFDKMLEEQKTKGTLWTPSRLINRLGREINNEDSIYYWAWKNNIPVYSPAITDGSIGDMLYLHSYQNPGLVLDIIRDVRGIDNHAIDAKKTGVILLGGGVIKHHILNANLLRNGCDFCVYLNTANEFDGSDSGAKTTEAVSWGKIAMNAKPVKIYAEASIVFPILVAETFAKTFKQKSELELKMNKRSIFE</sequence>
<evidence type="ECO:0000256" key="8">
    <source>
        <dbReference type="ARBA" id="ARBA00023256"/>
    </source>
</evidence>
<comment type="cofactor">
    <cofactor evidence="2">
        <name>NAD(+)</name>
        <dbReference type="ChEBI" id="CHEBI:57540"/>
    </cofactor>
</comment>
<dbReference type="PANTHER" id="PTHR11703:SF0">
    <property type="entry name" value="DEOXYHYPUSINE SYNTHASE"/>
    <property type="match status" value="1"/>
</dbReference>
<evidence type="ECO:0000256" key="6">
    <source>
        <dbReference type="ARBA" id="ARBA00022679"/>
    </source>
</evidence>
<dbReference type="EC" id="2.5.1.46" evidence="5"/>
<dbReference type="STRING" id="5786.F0ZBG2"/>
<dbReference type="GeneID" id="10506712"/>
<dbReference type="FunFam" id="3.40.910.10:FF:000001">
    <property type="entry name" value="Probable deoxyhypusine synthase"/>
    <property type="match status" value="1"/>
</dbReference>
<gene>
    <name evidence="9" type="ORF">DICPUDRAFT_148566</name>
</gene>
<dbReference type="SUPFAM" id="SSF52467">
    <property type="entry name" value="DHS-like NAD/FAD-binding domain"/>
    <property type="match status" value="1"/>
</dbReference>
<dbReference type="GO" id="GO:0005737">
    <property type="term" value="C:cytoplasm"/>
    <property type="evidence" value="ECO:0000318"/>
    <property type="project" value="GO_Central"/>
</dbReference>
<keyword evidence="8" id="KW-0386">Hypusine biosynthesis</keyword>
<dbReference type="Gene3D" id="3.40.910.10">
    <property type="entry name" value="Deoxyhypusine synthase"/>
    <property type="match status" value="1"/>
</dbReference>
<dbReference type="GO" id="GO:0008216">
    <property type="term" value="P:spermidine metabolic process"/>
    <property type="evidence" value="ECO:0000318"/>
    <property type="project" value="GO_Central"/>
</dbReference>
<keyword evidence="7" id="KW-0520">NAD</keyword>
<dbReference type="AlphaFoldDB" id="F0ZBG2"/>
<dbReference type="PANTHER" id="PTHR11703">
    <property type="entry name" value="DEOXYHYPUSINE SYNTHASE"/>
    <property type="match status" value="1"/>
</dbReference>
<evidence type="ECO:0000256" key="7">
    <source>
        <dbReference type="ARBA" id="ARBA00023027"/>
    </source>
</evidence>